<protein>
    <submittedName>
        <fullName evidence="2">Uncharacterized protein</fullName>
    </submittedName>
</protein>
<feature type="region of interest" description="Disordered" evidence="1">
    <location>
        <begin position="120"/>
        <end position="140"/>
    </location>
</feature>
<dbReference type="PANTHER" id="PTHR35331:SF1">
    <property type="entry name" value="STAGE V SPORULATION PROTEIN S"/>
    <property type="match status" value="1"/>
</dbReference>
<name>A0A250XME3_9CHLO</name>
<feature type="region of interest" description="Disordered" evidence="1">
    <location>
        <begin position="16"/>
        <end position="56"/>
    </location>
</feature>
<dbReference type="EMBL" id="BEGY01000118">
    <property type="protein sequence ID" value="GAX84186.1"/>
    <property type="molecule type" value="Genomic_DNA"/>
</dbReference>
<dbReference type="OrthoDB" id="550806at2759"/>
<keyword evidence="3" id="KW-1185">Reference proteome</keyword>
<dbReference type="Gene3D" id="3.30.110.20">
    <property type="entry name" value="Alba-like domain"/>
    <property type="match status" value="2"/>
</dbReference>
<evidence type="ECO:0000313" key="3">
    <source>
        <dbReference type="Proteomes" id="UP000232323"/>
    </source>
</evidence>
<dbReference type="GO" id="GO:0003676">
    <property type="term" value="F:nucleic acid binding"/>
    <property type="evidence" value="ECO:0007669"/>
    <property type="project" value="InterPro"/>
</dbReference>
<accession>A0A250XME3</accession>
<dbReference type="Pfam" id="PF04232">
    <property type="entry name" value="SpoVS"/>
    <property type="match status" value="2"/>
</dbReference>
<proteinExistence type="predicted"/>
<dbReference type="AlphaFoldDB" id="A0A250XME3"/>
<dbReference type="PANTHER" id="PTHR35331">
    <property type="entry name" value="STAGE V SPORULATION PROTEIN S"/>
    <property type="match status" value="1"/>
</dbReference>
<feature type="compositionally biased region" description="Polar residues" evidence="1">
    <location>
        <begin position="122"/>
        <end position="140"/>
    </location>
</feature>
<dbReference type="Proteomes" id="UP000232323">
    <property type="component" value="Unassembled WGS sequence"/>
</dbReference>
<dbReference type="InterPro" id="IPR007347">
    <property type="entry name" value="SpoVS"/>
</dbReference>
<evidence type="ECO:0000313" key="2">
    <source>
        <dbReference type="EMBL" id="GAX84186.1"/>
    </source>
</evidence>
<gene>
    <name evidence="2" type="ORF">CEUSTIGMA_g11609.t1</name>
</gene>
<reference evidence="2 3" key="1">
    <citation type="submission" date="2017-08" db="EMBL/GenBank/DDBJ databases">
        <title>Acidophilic green algal genome provides insights into adaptation to an acidic environment.</title>
        <authorList>
            <person name="Hirooka S."/>
            <person name="Hirose Y."/>
            <person name="Kanesaki Y."/>
            <person name="Higuchi S."/>
            <person name="Fujiwara T."/>
            <person name="Onuma R."/>
            <person name="Era A."/>
            <person name="Ohbayashi R."/>
            <person name="Uzuka A."/>
            <person name="Nozaki H."/>
            <person name="Yoshikawa H."/>
            <person name="Miyagishima S.Y."/>
        </authorList>
    </citation>
    <scope>NUCLEOTIDE SEQUENCE [LARGE SCALE GENOMIC DNA]</scope>
    <source>
        <strain evidence="2 3">NIES-2499</strain>
    </source>
</reference>
<organism evidence="2 3">
    <name type="scientific">Chlamydomonas eustigma</name>
    <dbReference type="NCBI Taxonomy" id="1157962"/>
    <lineage>
        <taxon>Eukaryota</taxon>
        <taxon>Viridiplantae</taxon>
        <taxon>Chlorophyta</taxon>
        <taxon>core chlorophytes</taxon>
        <taxon>Chlorophyceae</taxon>
        <taxon>CS clade</taxon>
        <taxon>Chlamydomonadales</taxon>
        <taxon>Chlamydomonadaceae</taxon>
        <taxon>Chlamydomonas</taxon>
    </lineage>
</organism>
<evidence type="ECO:0000256" key="1">
    <source>
        <dbReference type="SAM" id="MobiDB-lite"/>
    </source>
</evidence>
<comment type="caution">
    <text evidence="2">The sequence shown here is derived from an EMBL/GenBank/DDBJ whole genome shotgun (WGS) entry which is preliminary data.</text>
</comment>
<feature type="compositionally biased region" description="Low complexity" evidence="1">
    <location>
        <begin position="16"/>
        <end position="42"/>
    </location>
</feature>
<dbReference type="InterPro" id="IPR036882">
    <property type="entry name" value="Alba-like_dom_sf"/>
</dbReference>
<sequence>MAPALLNVSTTSLRTTTTSFRAPQSSSLNSSSVQPSSISRRSGPATRLPTAKPEVERPLVIAQPAYSIDAPEQDNLVCVPDATLSSYHECTSTTLTSSSQTSADATQDSSFIDIHSLPNFPPSTSTASSHTNSDLGNTVSTRPCVQHSEVMVDSGCSTLSDPPIQAGAEKGTGNDTRFHADLVPLTSEASPSVAHSVLTMSLRDQTSEASPSVALSVLTMSLRDQNSVTIKSNTNVKDAAGAICKVLHRLPSSLVTALRLEASHEALNRAIKSVAVARKYIMDENEGHELSFLPVNRSNSGGQQDPNLFAFLCYKIKLAQGVMLLDHDQTDLNVSRGSSASSMANAIIHIIKDRGQAVMKAGGAEAIFIALSALVDARRRLKRFHDMDVMTVPSWITEDTVNTLGRESKFLRFNILPCPVSGPLTPAMA</sequence>